<sequence length="248" mass="27642">MASAIAPRLQSRYNTQGAARVTCSQQRHVLPLPTMARLGRKFVPLPQPRQSWPLRALLPSSSKQIGSATLQSQFGISSNTSGPLQMSYSYGSSRETEGDIQKWTLLQVRGWVLAACALTFLLAPGYVFNEVLPNLGKVFKDPRAYPEVWSFGQQAKGAVRHLPTLAHFAGALFFSSSVLDILIARARSHEALRFKVVGDILASVILVAYLSSSIIWNFYPRSDLALVVLYLLRGLWDLRIWFEENYAD</sequence>
<evidence type="ECO:0000313" key="2">
    <source>
        <dbReference type="EMBL" id="GAQ80256.1"/>
    </source>
</evidence>
<accession>A0A1Y1HUP5</accession>
<keyword evidence="1" id="KW-0812">Transmembrane</keyword>
<proteinExistence type="predicted"/>
<reference evidence="2 3" key="1">
    <citation type="journal article" date="2014" name="Nat. Commun.">
        <title>Klebsormidium flaccidum genome reveals primary factors for plant terrestrial adaptation.</title>
        <authorList>
            <person name="Hori K."/>
            <person name="Maruyama F."/>
            <person name="Fujisawa T."/>
            <person name="Togashi T."/>
            <person name="Yamamoto N."/>
            <person name="Seo M."/>
            <person name="Sato S."/>
            <person name="Yamada T."/>
            <person name="Mori H."/>
            <person name="Tajima N."/>
            <person name="Moriyama T."/>
            <person name="Ikeuchi M."/>
            <person name="Watanabe M."/>
            <person name="Wada H."/>
            <person name="Kobayashi K."/>
            <person name="Saito M."/>
            <person name="Masuda T."/>
            <person name="Sasaki-Sekimoto Y."/>
            <person name="Mashiguchi K."/>
            <person name="Awai K."/>
            <person name="Shimojima M."/>
            <person name="Masuda S."/>
            <person name="Iwai M."/>
            <person name="Nobusawa T."/>
            <person name="Narise T."/>
            <person name="Kondo S."/>
            <person name="Saito H."/>
            <person name="Sato R."/>
            <person name="Murakawa M."/>
            <person name="Ihara Y."/>
            <person name="Oshima-Yamada Y."/>
            <person name="Ohtaka K."/>
            <person name="Satoh M."/>
            <person name="Sonobe K."/>
            <person name="Ishii M."/>
            <person name="Ohtani R."/>
            <person name="Kanamori-Sato M."/>
            <person name="Honoki R."/>
            <person name="Miyazaki D."/>
            <person name="Mochizuki H."/>
            <person name="Umetsu J."/>
            <person name="Higashi K."/>
            <person name="Shibata D."/>
            <person name="Kamiya Y."/>
            <person name="Sato N."/>
            <person name="Nakamura Y."/>
            <person name="Tabata S."/>
            <person name="Ida S."/>
            <person name="Kurokawa K."/>
            <person name="Ohta H."/>
        </authorList>
    </citation>
    <scope>NUCLEOTIDE SEQUENCE [LARGE SCALE GENOMIC DNA]</scope>
    <source>
        <strain evidence="2 3">NIES-2285</strain>
    </source>
</reference>
<organism evidence="2 3">
    <name type="scientific">Klebsormidium nitens</name>
    <name type="common">Green alga</name>
    <name type="synonym">Ulothrix nitens</name>
    <dbReference type="NCBI Taxonomy" id="105231"/>
    <lineage>
        <taxon>Eukaryota</taxon>
        <taxon>Viridiplantae</taxon>
        <taxon>Streptophyta</taxon>
        <taxon>Klebsormidiophyceae</taxon>
        <taxon>Klebsormidiales</taxon>
        <taxon>Klebsormidiaceae</taxon>
        <taxon>Klebsormidium</taxon>
    </lineage>
</organism>
<feature type="transmembrane region" description="Helical" evidence="1">
    <location>
        <begin position="196"/>
        <end position="218"/>
    </location>
</feature>
<keyword evidence="1" id="KW-0472">Membrane</keyword>
<feature type="transmembrane region" description="Helical" evidence="1">
    <location>
        <begin position="165"/>
        <end position="184"/>
    </location>
</feature>
<dbReference type="EMBL" id="DF236999">
    <property type="protein sequence ID" value="GAQ80256.1"/>
    <property type="molecule type" value="Genomic_DNA"/>
</dbReference>
<evidence type="ECO:0000256" key="1">
    <source>
        <dbReference type="SAM" id="Phobius"/>
    </source>
</evidence>
<dbReference type="AlphaFoldDB" id="A0A1Y1HUP5"/>
<feature type="transmembrane region" description="Helical" evidence="1">
    <location>
        <begin position="110"/>
        <end position="128"/>
    </location>
</feature>
<protein>
    <submittedName>
        <fullName evidence="2">Uncharacterized protein</fullName>
    </submittedName>
</protein>
<keyword evidence="3" id="KW-1185">Reference proteome</keyword>
<evidence type="ECO:0000313" key="3">
    <source>
        <dbReference type="Proteomes" id="UP000054558"/>
    </source>
</evidence>
<name>A0A1Y1HUP5_KLENI</name>
<gene>
    <name evidence="2" type="ORF">KFL_000500080</name>
</gene>
<dbReference type="Proteomes" id="UP000054558">
    <property type="component" value="Unassembled WGS sequence"/>
</dbReference>
<keyword evidence="1" id="KW-1133">Transmembrane helix</keyword>